<reference evidence="2 3" key="1">
    <citation type="submission" date="2024-01" db="EMBL/GenBank/DDBJ databases">
        <title>the genome sequence of strain Microbacterium schleiferi NBRC 15075.</title>
        <authorList>
            <person name="Ding Y."/>
            <person name="Zhang G."/>
        </authorList>
    </citation>
    <scope>NUCLEOTIDE SEQUENCE [LARGE SCALE GENOMIC DNA]</scope>
    <source>
        <strain evidence="2 3">NBRC 15075</strain>
    </source>
</reference>
<dbReference type="SUPFAM" id="SSF53474">
    <property type="entry name" value="alpha/beta-Hydrolases"/>
    <property type="match status" value="2"/>
</dbReference>
<dbReference type="EMBL" id="JAZHOV010000010">
    <property type="protein sequence ID" value="MEF2256320.1"/>
    <property type="molecule type" value="Genomic_DNA"/>
</dbReference>
<feature type="region of interest" description="Disordered" evidence="1">
    <location>
        <begin position="183"/>
        <end position="223"/>
    </location>
</feature>
<dbReference type="InterPro" id="IPR029058">
    <property type="entry name" value="AB_hydrolase_fold"/>
</dbReference>
<dbReference type="Proteomes" id="UP001351900">
    <property type="component" value="Unassembled WGS sequence"/>
</dbReference>
<sequence length="467" mass="47391">MSDLEIRSGGAIAVDTEQLRAVAWRLREFGIRLGEFADRARWVATDAAATASGFGVDLEARWLASGAERVAEQPAALAAALDGLAAAYELVELRVQQAAATAAGDTDTARAIESRMAVLQQDHPDAARAADTAVYDWRGDGPIEMARQVAAATWWIPGMALPLAVGAGVLWSGVALAGLGRMSRPPGSTGPPAADAAATGTPTPGTGHRGGTRHPVPGGPATSVPPAPTVVRAVAPAAVSGPVTGLADAARRVPGAAEARIRVERYAMPGGGSQAAVYIAGTQAVSGGSGDPFDMRSNLELYRGERSASLESVELALREAGVDPGEPVHVFGHSQGAMLASALALEGTYDVQTLITYGSPVEAAVPDGVLSVGIRHTDDPVAGLAGGGHAETVGAPGSFVAERVADPGGGVQDLTLAAHGIERYAETAAMVDASSDPRAAALRDLWSTLGSAERVEVTEYAADRGSG</sequence>
<evidence type="ECO:0000313" key="2">
    <source>
        <dbReference type="EMBL" id="MEF2256320.1"/>
    </source>
</evidence>
<keyword evidence="3" id="KW-1185">Reference proteome</keyword>
<proteinExistence type="predicted"/>
<feature type="compositionally biased region" description="Low complexity" evidence="1">
    <location>
        <begin position="185"/>
        <end position="206"/>
    </location>
</feature>
<evidence type="ECO:0008006" key="4">
    <source>
        <dbReference type="Google" id="ProtNLM"/>
    </source>
</evidence>
<evidence type="ECO:0000313" key="3">
    <source>
        <dbReference type="Proteomes" id="UP001351900"/>
    </source>
</evidence>
<organism evidence="2 3">
    <name type="scientific">Microbacterium schleiferi</name>
    <dbReference type="NCBI Taxonomy" id="69362"/>
    <lineage>
        <taxon>Bacteria</taxon>
        <taxon>Bacillati</taxon>
        <taxon>Actinomycetota</taxon>
        <taxon>Actinomycetes</taxon>
        <taxon>Micrococcales</taxon>
        <taxon>Microbacteriaceae</taxon>
        <taxon>Microbacterium</taxon>
    </lineage>
</organism>
<comment type="caution">
    <text evidence="2">The sequence shown here is derived from an EMBL/GenBank/DDBJ whole genome shotgun (WGS) entry which is preliminary data.</text>
</comment>
<dbReference type="RefSeq" id="WP_331792382.1">
    <property type="nucleotide sequence ID" value="NZ_BAAAUO010000006.1"/>
</dbReference>
<dbReference type="Gene3D" id="3.40.50.1820">
    <property type="entry name" value="alpha/beta hydrolase"/>
    <property type="match status" value="1"/>
</dbReference>
<gene>
    <name evidence="2" type="ORF">V2V91_14445</name>
</gene>
<evidence type="ECO:0000256" key="1">
    <source>
        <dbReference type="SAM" id="MobiDB-lite"/>
    </source>
</evidence>
<name>A0ABU7V9H0_9MICO</name>
<accession>A0ABU7V9H0</accession>
<feature type="compositionally biased region" description="Low complexity" evidence="1">
    <location>
        <begin position="213"/>
        <end position="222"/>
    </location>
</feature>
<protein>
    <recommendedName>
        <fullName evidence="4">Alpha/beta hydrolase</fullName>
    </recommendedName>
</protein>